<dbReference type="InterPro" id="IPR032675">
    <property type="entry name" value="LRR_dom_sf"/>
</dbReference>
<dbReference type="SUPFAM" id="SSF52047">
    <property type="entry name" value="RNI-like"/>
    <property type="match status" value="1"/>
</dbReference>
<protein>
    <submittedName>
        <fullName evidence="1">Uncharacterized protein</fullName>
    </submittedName>
</protein>
<dbReference type="Gene3D" id="3.80.10.10">
    <property type="entry name" value="Ribonuclease Inhibitor"/>
    <property type="match status" value="2"/>
</dbReference>
<proteinExistence type="predicted"/>
<organism evidence="1 2">
    <name type="scientific">Paratrimastix pyriformis</name>
    <dbReference type="NCBI Taxonomy" id="342808"/>
    <lineage>
        <taxon>Eukaryota</taxon>
        <taxon>Metamonada</taxon>
        <taxon>Preaxostyla</taxon>
        <taxon>Paratrimastigidae</taxon>
        <taxon>Paratrimastix</taxon>
    </lineage>
</organism>
<dbReference type="Proteomes" id="UP001141327">
    <property type="component" value="Unassembled WGS sequence"/>
</dbReference>
<accession>A0ABQ8UTK0</accession>
<evidence type="ECO:0000313" key="2">
    <source>
        <dbReference type="Proteomes" id="UP001141327"/>
    </source>
</evidence>
<dbReference type="EMBL" id="JAPMOS010000009">
    <property type="protein sequence ID" value="KAJ4461057.1"/>
    <property type="molecule type" value="Genomic_DNA"/>
</dbReference>
<keyword evidence="2" id="KW-1185">Reference proteome</keyword>
<comment type="caution">
    <text evidence="1">The sequence shown here is derived from an EMBL/GenBank/DDBJ whole genome shotgun (WGS) entry which is preliminary data.</text>
</comment>
<name>A0ABQ8UTK0_9EUKA</name>
<reference evidence="1" key="1">
    <citation type="journal article" date="2022" name="bioRxiv">
        <title>Genomics of Preaxostyla Flagellates Illuminates Evolutionary Transitions and the Path Towards Mitochondrial Loss.</title>
        <authorList>
            <person name="Novak L.V.F."/>
            <person name="Treitli S.C."/>
            <person name="Pyrih J."/>
            <person name="Halakuc P."/>
            <person name="Pipaliya S.V."/>
            <person name="Vacek V."/>
            <person name="Brzon O."/>
            <person name="Soukal P."/>
            <person name="Eme L."/>
            <person name="Dacks J.B."/>
            <person name="Karnkowska A."/>
            <person name="Elias M."/>
            <person name="Hampl V."/>
        </authorList>
    </citation>
    <scope>NUCLEOTIDE SEQUENCE</scope>
    <source>
        <strain evidence="1">RCP-MX</strain>
    </source>
</reference>
<sequence>MSCYFFCELPSDILAMISDCATPAHKFRVYCTLIAIDRHTRARLLGTIRQIDFSVPTIKRDDSIGQVHTEFPEPLLPVETLAALVSPCHHLESLNLAMGLTGCLREDAGWVDLAFPATRTPTLRSLVVDCTAGLGRCALARILERVAPSLEELTVTLEDIDWLYDALPRLAHLRALSLRGCPVDCRRLIPCAPGLTELTLGLSQKALSTLNLLLPHLASLERLDLPEDTSTTSHPWAGPPPLTDFRLLPNPARLRSVTVADWRDPVTPGDSMMAVALGIVKIERGYSGPTELYRSCPETMEEVRLAQPPDEALTSTIEQRMPRLRKLYGFPEIPGPLLLGRLVVLHLALPSREASDRDMCLTGAPCLREFRVRAFDGYNKRICLTLEDLPALELADTILFIQTLIVRRCPRLQCLEHWSGDVLQADGPLASLTSLSLNSFYSDMRPAVFLLDILREMPNLVELSRVMVTSNTECQKLFAALPRLASADLRADARVTQFMAPPSLGHIALQGKQQPVTIAGDGLQSAFIRGCRACTVRSPCLRDLRIVDSECMIVTLATPSLRTLVTPVTSVFREFVEEVPLAALRTLALQVAPQTDLDPLRALLRRPFVARLGRLSLDFQGLTPLETLGDIAAIPPPSVALDIFLPIATLSQTEFPALPNLRALTVRGNSDFVLHGLRAPALETIRISTIPHRESCSVRVPRDAPHLTRIVGGSFARRTIDWLQRRYPLILAAPDTEDL</sequence>
<gene>
    <name evidence="1" type="ORF">PAPYR_2500</name>
</gene>
<evidence type="ECO:0000313" key="1">
    <source>
        <dbReference type="EMBL" id="KAJ4461057.1"/>
    </source>
</evidence>